<dbReference type="InterPro" id="IPR039104">
    <property type="entry name" value="6PGL"/>
</dbReference>
<comment type="catalytic activity">
    <reaction evidence="1 7">
        <text>6-phospho-D-glucono-1,5-lactone + H2O = 6-phospho-D-gluconate + H(+)</text>
        <dbReference type="Rhea" id="RHEA:12556"/>
        <dbReference type="ChEBI" id="CHEBI:15377"/>
        <dbReference type="ChEBI" id="CHEBI:15378"/>
        <dbReference type="ChEBI" id="CHEBI:57955"/>
        <dbReference type="ChEBI" id="CHEBI:58759"/>
        <dbReference type="EC" id="3.1.1.31"/>
    </reaction>
</comment>
<evidence type="ECO:0000256" key="6">
    <source>
        <dbReference type="ARBA" id="ARBA00020337"/>
    </source>
</evidence>
<dbReference type="CDD" id="cd01400">
    <property type="entry name" value="6PGL"/>
    <property type="match status" value="1"/>
</dbReference>
<proteinExistence type="inferred from homology"/>
<dbReference type="RefSeq" id="WP_219080442.1">
    <property type="nucleotide sequence ID" value="NZ_CP079216.1"/>
</dbReference>
<dbReference type="InterPro" id="IPR006148">
    <property type="entry name" value="Glc/Gal-6P_isomerase"/>
</dbReference>
<evidence type="ECO:0000256" key="5">
    <source>
        <dbReference type="ARBA" id="ARBA00013198"/>
    </source>
</evidence>
<dbReference type="InterPro" id="IPR005900">
    <property type="entry name" value="6-phosphogluconolactonase_DevB"/>
</dbReference>
<dbReference type="PANTHER" id="PTHR11054">
    <property type="entry name" value="6-PHOSPHOGLUCONOLACTONASE"/>
    <property type="match status" value="1"/>
</dbReference>
<dbReference type="Pfam" id="PF01182">
    <property type="entry name" value="Glucosamine_iso"/>
    <property type="match status" value="1"/>
</dbReference>
<evidence type="ECO:0000256" key="2">
    <source>
        <dbReference type="ARBA" id="ARBA00002681"/>
    </source>
</evidence>
<comment type="similarity">
    <text evidence="4 7">Belongs to the glucosamine/galactosamine-6-phosphate isomerase family. 6-phosphogluconolactonase subfamily.</text>
</comment>
<dbReference type="Proteomes" id="UP000824504">
    <property type="component" value="Chromosome"/>
</dbReference>
<gene>
    <name evidence="7 9" type="primary">pgl</name>
    <name evidence="9" type="ORF">KDB89_09315</name>
</gene>
<comment type="pathway">
    <text evidence="3 7">Carbohydrate degradation; pentose phosphate pathway; D-ribulose 5-phosphate from D-glucose 6-phosphate (oxidative stage): step 2/3.</text>
</comment>
<evidence type="ECO:0000313" key="10">
    <source>
        <dbReference type="Proteomes" id="UP000824504"/>
    </source>
</evidence>
<evidence type="ECO:0000256" key="1">
    <source>
        <dbReference type="ARBA" id="ARBA00000832"/>
    </source>
</evidence>
<keyword evidence="7 9" id="KW-0378">Hydrolase</keyword>
<dbReference type="NCBIfam" id="TIGR01198">
    <property type="entry name" value="pgl"/>
    <property type="match status" value="1"/>
</dbReference>
<dbReference type="EC" id="3.1.1.31" evidence="5 7"/>
<organism evidence="9 10">
    <name type="scientific">Tessaracoccus palaemonis</name>
    <dbReference type="NCBI Taxonomy" id="2829499"/>
    <lineage>
        <taxon>Bacteria</taxon>
        <taxon>Bacillati</taxon>
        <taxon>Actinomycetota</taxon>
        <taxon>Actinomycetes</taxon>
        <taxon>Propionibacteriales</taxon>
        <taxon>Propionibacteriaceae</taxon>
        <taxon>Tessaracoccus</taxon>
    </lineage>
</organism>
<sequence length="244" mass="26930">MFTRVVRLDDEWDVPELVAVRLLERIIDLQARQHIVHLCLTGGDAANHLYERFAALAAGAEVDASRLQLWWGDERFLPSTDPERNSLQAITRLARTVSISSADTHMMAAKDGRKDSHEAAAEYATELGDTTFDITLLGLGADGHIGSIFPRHPSFDPNTTRRVIGVEDSPKAPDERISLTIPMFNRSDEVWFMTTGPTKATAVAGALDGDPDLPASHVHGRRSTWWFLDEAAASGLPPRYVCPF</sequence>
<dbReference type="GO" id="GO:0017057">
    <property type="term" value="F:6-phosphogluconolactonase activity"/>
    <property type="evidence" value="ECO:0007669"/>
    <property type="project" value="UniProtKB-EC"/>
</dbReference>
<feature type="domain" description="Glucosamine/galactosamine-6-phosphate isomerase" evidence="8">
    <location>
        <begin position="16"/>
        <end position="226"/>
    </location>
</feature>
<evidence type="ECO:0000259" key="8">
    <source>
        <dbReference type="Pfam" id="PF01182"/>
    </source>
</evidence>
<accession>A0ABX8SHL9</accession>
<name>A0ABX8SHL9_9ACTN</name>
<keyword evidence="10" id="KW-1185">Reference proteome</keyword>
<reference evidence="9 10" key="1">
    <citation type="submission" date="2021-07" db="EMBL/GenBank/DDBJ databases">
        <title>complete genome sequencing of Tessaracoccus sp.J1M15.</title>
        <authorList>
            <person name="Bae J.-W."/>
            <person name="Kim D.-y."/>
        </authorList>
    </citation>
    <scope>NUCLEOTIDE SEQUENCE [LARGE SCALE GENOMIC DNA]</scope>
    <source>
        <strain evidence="9 10">J1M15</strain>
    </source>
</reference>
<dbReference type="EMBL" id="CP079216">
    <property type="protein sequence ID" value="QXT61982.1"/>
    <property type="molecule type" value="Genomic_DNA"/>
</dbReference>
<evidence type="ECO:0000256" key="7">
    <source>
        <dbReference type="RuleBase" id="RU365095"/>
    </source>
</evidence>
<evidence type="ECO:0000313" key="9">
    <source>
        <dbReference type="EMBL" id="QXT61982.1"/>
    </source>
</evidence>
<comment type="function">
    <text evidence="2 7">Hydrolysis of 6-phosphogluconolactone to 6-phosphogluconate.</text>
</comment>
<evidence type="ECO:0000256" key="4">
    <source>
        <dbReference type="ARBA" id="ARBA00010662"/>
    </source>
</evidence>
<evidence type="ECO:0000256" key="3">
    <source>
        <dbReference type="ARBA" id="ARBA00004961"/>
    </source>
</evidence>
<dbReference type="PANTHER" id="PTHR11054:SF0">
    <property type="entry name" value="6-PHOSPHOGLUCONOLACTONASE"/>
    <property type="match status" value="1"/>
</dbReference>
<protein>
    <recommendedName>
        <fullName evidence="6 7">6-phosphogluconolactonase</fullName>
        <shortName evidence="7">6PGL</shortName>
        <ecNumber evidence="5 7">3.1.1.31</ecNumber>
    </recommendedName>
</protein>